<dbReference type="FunFam" id="2.30.30.140:FF:000018">
    <property type="entry name" value="Serine/threonine-protein kinase 31"/>
    <property type="match status" value="1"/>
</dbReference>
<gene>
    <name evidence="3" type="ORF">HPB48_011841</name>
</gene>
<reference evidence="3 4" key="1">
    <citation type="journal article" date="2020" name="Cell">
        <title>Large-Scale Comparative Analyses of Tick Genomes Elucidate Their Genetic Diversity and Vector Capacities.</title>
        <authorList>
            <consortium name="Tick Genome and Microbiome Consortium (TIGMIC)"/>
            <person name="Jia N."/>
            <person name="Wang J."/>
            <person name="Shi W."/>
            <person name="Du L."/>
            <person name="Sun Y."/>
            <person name="Zhan W."/>
            <person name="Jiang J.F."/>
            <person name="Wang Q."/>
            <person name="Zhang B."/>
            <person name="Ji P."/>
            <person name="Bell-Sakyi L."/>
            <person name="Cui X.M."/>
            <person name="Yuan T.T."/>
            <person name="Jiang B.G."/>
            <person name="Yang W.F."/>
            <person name="Lam T.T."/>
            <person name="Chang Q.C."/>
            <person name="Ding S.J."/>
            <person name="Wang X.J."/>
            <person name="Zhu J.G."/>
            <person name="Ruan X.D."/>
            <person name="Zhao L."/>
            <person name="Wei J.T."/>
            <person name="Ye R.Z."/>
            <person name="Que T.C."/>
            <person name="Du C.H."/>
            <person name="Zhou Y.H."/>
            <person name="Cheng J.X."/>
            <person name="Dai P.F."/>
            <person name="Guo W.B."/>
            <person name="Han X.H."/>
            <person name="Huang E.J."/>
            <person name="Li L.F."/>
            <person name="Wei W."/>
            <person name="Gao Y.C."/>
            <person name="Liu J.Z."/>
            <person name="Shao H.Z."/>
            <person name="Wang X."/>
            <person name="Wang C.C."/>
            <person name="Yang T.C."/>
            <person name="Huo Q.B."/>
            <person name="Li W."/>
            <person name="Chen H.Y."/>
            <person name="Chen S.E."/>
            <person name="Zhou L.G."/>
            <person name="Ni X.B."/>
            <person name="Tian J.H."/>
            <person name="Sheng Y."/>
            <person name="Liu T."/>
            <person name="Pan Y.S."/>
            <person name="Xia L.Y."/>
            <person name="Li J."/>
            <person name="Zhao F."/>
            <person name="Cao W.C."/>
        </authorList>
    </citation>
    <scope>NUCLEOTIDE SEQUENCE [LARGE SCALE GENOMIC DNA]</scope>
    <source>
        <strain evidence="3">HaeL-2018</strain>
    </source>
</reference>
<dbReference type="GO" id="GO:0005737">
    <property type="term" value="C:cytoplasm"/>
    <property type="evidence" value="ECO:0007669"/>
    <property type="project" value="UniProtKB-ARBA"/>
</dbReference>
<dbReference type="PANTHER" id="PTHR22948">
    <property type="entry name" value="TUDOR DOMAIN CONTAINING PROTEIN"/>
    <property type="match status" value="1"/>
</dbReference>
<dbReference type="OrthoDB" id="6502730at2759"/>
<evidence type="ECO:0000256" key="1">
    <source>
        <dbReference type="SAM" id="MobiDB-lite"/>
    </source>
</evidence>
<dbReference type="InterPro" id="IPR002999">
    <property type="entry name" value="Tudor"/>
</dbReference>
<evidence type="ECO:0000313" key="4">
    <source>
        <dbReference type="Proteomes" id="UP000821853"/>
    </source>
</evidence>
<organism evidence="3 4">
    <name type="scientific">Haemaphysalis longicornis</name>
    <name type="common">Bush tick</name>
    <dbReference type="NCBI Taxonomy" id="44386"/>
    <lineage>
        <taxon>Eukaryota</taxon>
        <taxon>Metazoa</taxon>
        <taxon>Ecdysozoa</taxon>
        <taxon>Arthropoda</taxon>
        <taxon>Chelicerata</taxon>
        <taxon>Arachnida</taxon>
        <taxon>Acari</taxon>
        <taxon>Parasitiformes</taxon>
        <taxon>Ixodida</taxon>
        <taxon>Ixodoidea</taxon>
        <taxon>Ixodidae</taxon>
        <taxon>Haemaphysalinae</taxon>
        <taxon>Haemaphysalis</taxon>
    </lineage>
</organism>
<evidence type="ECO:0000313" key="3">
    <source>
        <dbReference type="EMBL" id="KAH9363191.1"/>
    </source>
</evidence>
<feature type="region of interest" description="Disordered" evidence="1">
    <location>
        <begin position="721"/>
        <end position="756"/>
    </location>
</feature>
<feature type="domain" description="Tudor" evidence="2">
    <location>
        <begin position="380"/>
        <end position="437"/>
    </location>
</feature>
<dbReference type="EMBL" id="JABSTR010000001">
    <property type="protein sequence ID" value="KAH9363191.1"/>
    <property type="molecule type" value="Genomic_DNA"/>
</dbReference>
<dbReference type="SMART" id="SM00333">
    <property type="entry name" value="TUDOR"/>
    <property type="match status" value="2"/>
</dbReference>
<keyword evidence="4" id="KW-1185">Reference proteome</keyword>
<dbReference type="InterPro" id="IPR050621">
    <property type="entry name" value="Tudor_domain_containing"/>
</dbReference>
<dbReference type="VEuPathDB" id="VectorBase:HLOH_040749"/>
<comment type="caution">
    <text evidence="3">The sequence shown here is derived from an EMBL/GenBank/DDBJ whole genome shotgun (WGS) entry which is preliminary data.</text>
</comment>
<dbReference type="Pfam" id="PF00567">
    <property type="entry name" value="TUDOR"/>
    <property type="match status" value="3"/>
</dbReference>
<accession>A0A9J6FK76</accession>
<dbReference type="Gene3D" id="2.40.50.90">
    <property type="match status" value="1"/>
</dbReference>
<dbReference type="PROSITE" id="PS50304">
    <property type="entry name" value="TUDOR"/>
    <property type="match status" value="2"/>
</dbReference>
<name>A0A9J6FK76_HAELO</name>
<dbReference type="InterPro" id="IPR035437">
    <property type="entry name" value="SNase_OB-fold_sf"/>
</dbReference>
<evidence type="ECO:0000259" key="2">
    <source>
        <dbReference type="PROSITE" id="PS50304"/>
    </source>
</evidence>
<feature type="compositionally biased region" description="Pro residues" evidence="1">
    <location>
        <begin position="305"/>
        <end position="323"/>
    </location>
</feature>
<feature type="region of interest" description="Disordered" evidence="1">
    <location>
        <begin position="260"/>
        <end position="335"/>
    </location>
</feature>
<dbReference type="PANTHER" id="PTHR22948:SF72">
    <property type="entry name" value="TUDOR DOMAIN-CONTAINING PROTEIN"/>
    <property type="match status" value="1"/>
</dbReference>
<feature type="compositionally biased region" description="Low complexity" evidence="1">
    <location>
        <begin position="721"/>
        <end position="746"/>
    </location>
</feature>
<protein>
    <recommendedName>
        <fullName evidence="2">Tudor domain-containing protein</fullName>
    </recommendedName>
</protein>
<dbReference type="Proteomes" id="UP000821853">
    <property type="component" value="Chromosome 1"/>
</dbReference>
<proteinExistence type="predicted"/>
<dbReference type="AlphaFoldDB" id="A0A9J6FK76"/>
<sequence length="856" mass="91385">MGLVAPDIGASNPWTRSSHSSLIRLSRCVIVSCMKLPTPSPHPCALYQCFLIFSTLRARVRLASFTRVLPIEASVSAAVPAGVRRPSLKNRCRGMESQIARSRSLVIKNVPVGLSEASVGFLLPFAIQLVNVEPSKGVLGRVKSCRTGAYILAHSLVAEGNGADEVAMQRMRCCRFIDYRTTQEALAAIAGLHNKPPFYLKVNLSTMSLSERWKFDARKKEELEEIRRKIEERHGLPAYNVPSQPGAGRGKGLLASYAAEDAVSPQKPKDKAAGDRTGPQAGLPKKPQGPARSPIKPNKPSSQPRTPPAQPESRPPASKPPPSSDKLEPATLPQGGPTEVTLCFGNDLSEFYLQCSSKAAELTQLQADLQALCASNRGFQPAVGEACAALFADDKQWYRATVTSAGPNCVVYFVDYGNTAPVAAENMCRIPDKCMRLPAQAIRCRLHGVRPLATTGAWTEEAFSELAGVLQEGPLVAKLLRRAEGFHEVELAAKAGGESLNQRLVSKGLGESVAPVAAPTAAPSVVPPRGPPAAQRMRSVLSLAQVGETLPLQVTVSAHEQVWTLAVLPEVAMALVKVEEALQAEGAQATSTGGHPPQGISCGSYVASQSSEDGRWYRAYVTRMAGQEVSVRYVDYGNDESKTKVIALSPEHVSAAPAAAVRLLTSDPRSYFAGQLLSFAVESIEGTTVRGTVTSDADGKGLGTLALAAWDYGLPSEEPAAAAASPRAKSVAAPPATSPPQKASSPAAPPPTSRAAEAKVLHVPQRKLPATKCPMVPVWKTPDVLYLQQQGLAPELEAMMAALNAWVKAEQPRPSEVNYSKGDYVCALFSEDSKWYRGKVRCPPACSCTRNWCSFT</sequence>
<feature type="domain" description="Tudor" evidence="2">
    <location>
        <begin position="599"/>
        <end position="657"/>
    </location>
</feature>
<dbReference type="SUPFAM" id="SSF63748">
    <property type="entry name" value="Tudor/PWWP/MBT"/>
    <property type="match status" value="3"/>
</dbReference>
<dbReference type="Gene3D" id="2.30.30.140">
    <property type="match status" value="3"/>
</dbReference>